<dbReference type="EMBL" id="JAQOWY010000327">
    <property type="protein sequence ID" value="KAK1844063.1"/>
    <property type="molecule type" value="Genomic_DNA"/>
</dbReference>
<feature type="region of interest" description="Disordered" evidence="1">
    <location>
        <begin position="309"/>
        <end position="348"/>
    </location>
</feature>
<evidence type="ECO:0000313" key="3">
    <source>
        <dbReference type="Proteomes" id="UP001243330"/>
    </source>
</evidence>
<evidence type="ECO:0000313" key="2">
    <source>
        <dbReference type="EMBL" id="KAK1844063.1"/>
    </source>
</evidence>
<feature type="compositionally biased region" description="Polar residues" evidence="1">
    <location>
        <begin position="325"/>
        <end position="348"/>
    </location>
</feature>
<dbReference type="AlphaFoldDB" id="A0AAD9A9L5"/>
<proteinExistence type="predicted"/>
<feature type="region of interest" description="Disordered" evidence="1">
    <location>
        <begin position="18"/>
        <end position="38"/>
    </location>
</feature>
<reference evidence="2" key="1">
    <citation type="submission" date="2023-01" db="EMBL/GenBank/DDBJ databases">
        <title>Colletotrichum chrysophilum M932 genome sequence.</title>
        <authorList>
            <person name="Baroncelli R."/>
        </authorList>
    </citation>
    <scope>NUCLEOTIDE SEQUENCE</scope>
    <source>
        <strain evidence="2">M932</strain>
    </source>
</reference>
<dbReference type="Proteomes" id="UP001243330">
    <property type="component" value="Unassembled WGS sequence"/>
</dbReference>
<sequence length="348" mass="38495">MEWCSQFLVPDLAYLAPRPRSSASGSGSGSGRDDSRTFTTPFRQESFFNAARLTRTWWWDGSTKRHPPPYEYLKLPKPPSTSRTATKGHAVIAFWKNARHRQTSPAETSPAHHPLPFDKSSRFSNLNRVCLLHWILHPRHHRQADMSGYTTSEIQHTRPLQMFMYFDGRTETALNEHMLSTLPWGNLASSSDCRKFMSELPTDPTIKATFEEGPVLLRPHTVHRPPASWPTVHDPWAPTVPTRLATRTARKSWKKIVRFKMGEPRARGESSACQVSPGGPIHAQCDMIRQDGPLGSGLCPPEVSAFHTAPSHPGGAVPCVPAQAAQGSLSTNPASTRGASDETGSPTP</sequence>
<protein>
    <submittedName>
        <fullName evidence="2">Uncharacterized protein</fullName>
    </submittedName>
</protein>
<keyword evidence="3" id="KW-1185">Reference proteome</keyword>
<accession>A0AAD9A9L5</accession>
<name>A0AAD9A9L5_9PEZI</name>
<comment type="caution">
    <text evidence="2">The sequence shown here is derived from an EMBL/GenBank/DDBJ whole genome shotgun (WGS) entry which is preliminary data.</text>
</comment>
<organism evidence="2 3">
    <name type="scientific">Colletotrichum chrysophilum</name>
    <dbReference type="NCBI Taxonomy" id="1836956"/>
    <lineage>
        <taxon>Eukaryota</taxon>
        <taxon>Fungi</taxon>
        <taxon>Dikarya</taxon>
        <taxon>Ascomycota</taxon>
        <taxon>Pezizomycotina</taxon>
        <taxon>Sordariomycetes</taxon>
        <taxon>Hypocreomycetidae</taxon>
        <taxon>Glomerellales</taxon>
        <taxon>Glomerellaceae</taxon>
        <taxon>Colletotrichum</taxon>
        <taxon>Colletotrichum gloeosporioides species complex</taxon>
    </lineage>
</organism>
<gene>
    <name evidence="2" type="ORF">CCHR01_13297</name>
</gene>
<evidence type="ECO:0000256" key="1">
    <source>
        <dbReference type="SAM" id="MobiDB-lite"/>
    </source>
</evidence>